<organism evidence="1 2">
    <name type="scientific">Lacibacter cauensis</name>
    <dbReference type="NCBI Taxonomy" id="510947"/>
    <lineage>
        <taxon>Bacteria</taxon>
        <taxon>Pseudomonadati</taxon>
        <taxon>Bacteroidota</taxon>
        <taxon>Chitinophagia</taxon>
        <taxon>Chitinophagales</taxon>
        <taxon>Chitinophagaceae</taxon>
        <taxon>Lacibacter</taxon>
    </lineage>
</organism>
<dbReference type="RefSeq" id="WP_144888607.1">
    <property type="nucleotide sequence ID" value="NZ_VLLE01000008.1"/>
</dbReference>
<dbReference type="EMBL" id="VLLE01000008">
    <property type="protein sequence ID" value="TWI77908.1"/>
    <property type="molecule type" value="Genomic_DNA"/>
</dbReference>
<reference evidence="1 2" key="1">
    <citation type="journal article" date="2015" name="Stand. Genomic Sci.">
        <title>Genomic Encyclopedia of Bacterial and Archaeal Type Strains, Phase III: the genomes of soil and plant-associated and newly described type strains.</title>
        <authorList>
            <person name="Whitman W.B."/>
            <person name="Woyke T."/>
            <person name="Klenk H.P."/>
            <person name="Zhou Y."/>
            <person name="Lilburn T.G."/>
            <person name="Beck B.J."/>
            <person name="De Vos P."/>
            <person name="Vandamme P."/>
            <person name="Eisen J.A."/>
            <person name="Garrity G."/>
            <person name="Hugenholtz P."/>
            <person name="Kyrpides N.C."/>
        </authorList>
    </citation>
    <scope>NUCLEOTIDE SEQUENCE [LARGE SCALE GENOMIC DNA]</scope>
    <source>
        <strain evidence="1 2">CGMCC 1.7271</strain>
    </source>
</reference>
<sequence>MNRLLEQTIHAHGGLDKWNTIQQVKLRATIDGLLWKLKGQPTLLRDTYVVVDTKQQAVRYKPVNEKWYTSFEPNRVAAFAQNNCLEELQDPRQSFANHSKETKWTRLQTFYFASYAMWNYINIPYVFADPAYQIKAIGTWQENNEEWQRLQVQFPGHVATHAPVQTFYIDQSGLIRRHDYDVAIIGNGRSAHYLYAYQDINGIKIPTQRRVFTRLENNTARQPEPLLVAIDLTEIVLTVE</sequence>
<dbReference type="Proteomes" id="UP000316167">
    <property type="component" value="Unassembled WGS sequence"/>
</dbReference>
<dbReference type="OrthoDB" id="8746011at2"/>
<evidence type="ECO:0000313" key="1">
    <source>
        <dbReference type="EMBL" id="TWI77908.1"/>
    </source>
</evidence>
<dbReference type="AlphaFoldDB" id="A0A562S993"/>
<gene>
    <name evidence="1" type="ORF">IQ13_4148</name>
</gene>
<name>A0A562S993_9BACT</name>
<evidence type="ECO:0000313" key="2">
    <source>
        <dbReference type="Proteomes" id="UP000316167"/>
    </source>
</evidence>
<proteinExistence type="predicted"/>
<keyword evidence="2" id="KW-1185">Reference proteome</keyword>
<accession>A0A562S993</accession>
<protein>
    <submittedName>
        <fullName evidence="1">Uncharacterized protein</fullName>
    </submittedName>
</protein>
<comment type="caution">
    <text evidence="1">The sequence shown here is derived from an EMBL/GenBank/DDBJ whole genome shotgun (WGS) entry which is preliminary data.</text>
</comment>